<feature type="compositionally biased region" description="Polar residues" evidence="1">
    <location>
        <begin position="19"/>
        <end position="42"/>
    </location>
</feature>
<dbReference type="InterPro" id="IPR025157">
    <property type="entry name" value="Hemagglutinin_rpt"/>
</dbReference>
<name>A0ABV3X782_9FIRM</name>
<evidence type="ECO:0000313" key="3">
    <source>
        <dbReference type="Proteomes" id="UP001559623"/>
    </source>
</evidence>
<protein>
    <submittedName>
        <fullName evidence="2">Hemagglutinin repeat-containing protein</fullName>
    </submittedName>
</protein>
<dbReference type="Pfam" id="PF13332">
    <property type="entry name" value="Fil_haemagg_2"/>
    <property type="match status" value="1"/>
</dbReference>
<keyword evidence="3" id="KW-1185">Reference proteome</keyword>
<dbReference type="EMBL" id="JARVLH010000007">
    <property type="protein sequence ID" value="MEX5286052.1"/>
    <property type="molecule type" value="Genomic_DNA"/>
</dbReference>
<evidence type="ECO:0000256" key="1">
    <source>
        <dbReference type="SAM" id="MobiDB-lite"/>
    </source>
</evidence>
<gene>
    <name evidence="2" type="ORF">QCO44_10490</name>
</gene>
<sequence>MSKNASLAAKGDVRLEAGENTSVTTSENKTSAASIGASFSPQGLSGLSLSASSAKGTSKESRTSYTPTEVKAAGTLKLESGKDTNILGSKAKGEKIEAKVGGNLNIETLQEKETYEEKNTSADFNLSWSMNQMLDPADSGKILRSFSKPTFGASVSKGSLESHYCSAREQAGLFAGKDGFDIYVEKNTGLKGGVLASDAEAEKNRLSTGTFSFSDLKNEADYSSESIGAAYHHYGSYDKMSQKEKDKVYNTIGLTPNISMPAKGEANSTTKSAVAQGTIDIRDNPTQDISALSRDTNNTLNELGRIFDKQKIEEQQELAAAFGEEAFRLAHNLPDDGSGRKIAIHAIIGGIMSQITGAGFASGAVGAGLNEAVIKALDGKDPGTAQIVSAIIGAAAAKAISGNAQAGASAAASGTKWNKYERLPEILEQLNELNELEKYKELKDGEYSIRYATVDGEKIAVAVDKDGKVFDLEVIHDAGIDRMMLHGNPLTKKGEVYIVDKMDHYGEPTAQKTGEQSVFRWGDSDGTSKDIVNLYGVEYRETKSLEEAKDILRQRVHQEWVEGRTNLTDIMRKKYPFSFLAPGARPMKRLAILGALGSWALKDTPMASKALIYAHIANGWPRHFPVGTFTSSNMSRSDAITQKIRNLGAHFSPGETRDIYMSINLNVDPATRDEKWFAGWTKLAMRVHRDMDGKISFDGLAGDAYNFNLHKYGFGDPKYTKDDAFTDTINNAAWVSQSLGYLQPFPWTAEIQGTVSLSED</sequence>
<proteinExistence type="predicted"/>
<comment type="caution">
    <text evidence="2">The sequence shown here is derived from an EMBL/GenBank/DDBJ whole genome shotgun (WGS) entry which is preliminary data.</text>
</comment>
<organism evidence="2 3">
    <name type="scientific">Selenomonas sputigena</name>
    <dbReference type="NCBI Taxonomy" id="69823"/>
    <lineage>
        <taxon>Bacteria</taxon>
        <taxon>Bacillati</taxon>
        <taxon>Bacillota</taxon>
        <taxon>Negativicutes</taxon>
        <taxon>Selenomonadales</taxon>
        <taxon>Selenomonadaceae</taxon>
        <taxon>Selenomonas</taxon>
    </lineage>
</organism>
<reference evidence="2 3" key="1">
    <citation type="submission" date="2023-04" db="EMBL/GenBank/DDBJ databases">
        <title>Genome Sequence of Selenomonas sputigena ATCC 33150.</title>
        <authorList>
            <person name="Miller D.P."/>
            <person name="Anvari S."/>
            <person name="Polson S.W."/>
            <person name="Macdonald M."/>
            <person name="Mcdowell J.V."/>
        </authorList>
    </citation>
    <scope>NUCLEOTIDE SEQUENCE [LARGE SCALE GENOMIC DNA]</scope>
    <source>
        <strain evidence="2 3">ATCC 33150</strain>
    </source>
</reference>
<dbReference type="RefSeq" id="WP_368847816.1">
    <property type="nucleotide sequence ID" value="NZ_CP194411.1"/>
</dbReference>
<feature type="compositionally biased region" description="Low complexity" evidence="1">
    <location>
        <begin position="43"/>
        <end position="56"/>
    </location>
</feature>
<dbReference type="Proteomes" id="UP001559623">
    <property type="component" value="Unassembled WGS sequence"/>
</dbReference>
<evidence type="ECO:0000313" key="2">
    <source>
        <dbReference type="EMBL" id="MEX5286052.1"/>
    </source>
</evidence>
<accession>A0ABV3X782</accession>
<feature type="region of interest" description="Disordered" evidence="1">
    <location>
        <begin position="1"/>
        <end position="68"/>
    </location>
</feature>